<dbReference type="HAMAP" id="MF_00337">
    <property type="entry name" value="Exonuc_7_S"/>
    <property type="match status" value="1"/>
</dbReference>
<comment type="subunit">
    <text evidence="6">Heterooligomer composed of large and small subunits.</text>
</comment>
<evidence type="ECO:0000256" key="2">
    <source>
        <dbReference type="ARBA" id="ARBA00022490"/>
    </source>
</evidence>
<evidence type="ECO:0000256" key="6">
    <source>
        <dbReference type="HAMAP-Rule" id="MF_00337"/>
    </source>
</evidence>
<evidence type="ECO:0000256" key="4">
    <source>
        <dbReference type="ARBA" id="ARBA00022801"/>
    </source>
</evidence>
<dbReference type="InterPro" id="IPR003761">
    <property type="entry name" value="Exonuc_VII_S"/>
</dbReference>
<keyword evidence="4 6" id="KW-0378">Hydrolase</keyword>
<keyword evidence="3 6" id="KW-0540">Nuclease</keyword>
<keyword evidence="2 6" id="KW-0963">Cytoplasm</keyword>
<comment type="similarity">
    <text evidence="1 6">Belongs to the XseB family.</text>
</comment>
<dbReference type="SUPFAM" id="SSF116842">
    <property type="entry name" value="XseB-like"/>
    <property type="match status" value="1"/>
</dbReference>
<dbReference type="EC" id="3.1.11.6" evidence="6"/>
<dbReference type="Proteomes" id="UP001589609">
    <property type="component" value="Unassembled WGS sequence"/>
</dbReference>
<evidence type="ECO:0000313" key="7">
    <source>
        <dbReference type="EMBL" id="MFB9761908.1"/>
    </source>
</evidence>
<name>A0ABV5WN84_9BACI</name>
<keyword evidence="5 6" id="KW-0269">Exonuclease</keyword>
<dbReference type="RefSeq" id="WP_129727168.1">
    <property type="nucleotide sequence ID" value="NZ_JAPCYI010000001.1"/>
</dbReference>
<accession>A0ABV5WN84</accession>
<reference evidence="7 8" key="1">
    <citation type="submission" date="2024-09" db="EMBL/GenBank/DDBJ databases">
        <authorList>
            <person name="Sun Q."/>
            <person name="Mori K."/>
        </authorList>
    </citation>
    <scope>NUCLEOTIDE SEQUENCE [LARGE SCALE GENOMIC DNA]</scope>
    <source>
        <strain evidence="7 8">JCM 11201</strain>
    </source>
</reference>
<dbReference type="GO" id="GO:0008855">
    <property type="term" value="F:exodeoxyribonuclease VII activity"/>
    <property type="evidence" value="ECO:0007669"/>
    <property type="project" value="UniProtKB-EC"/>
</dbReference>
<dbReference type="EMBL" id="JBHMAF010000196">
    <property type="protein sequence ID" value="MFB9761908.1"/>
    <property type="molecule type" value="Genomic_DNA"/>
</dbReference>
<protein>
    <recommendedName>
        <fullName evidence="6">Exodeoxyribonuclease 7 small subunit</fullName>
        <ecNumber evidence="6">3.1.11.6</ecNumber>
    </recommendedName>
    <alternativeName>
        <fullName evidence="6">Exodeoxyribonuclease VII small subunit</fullName>
        <shortName evidence="6">Exonuclease VII small subunit</shortName>
    </alternativeName>
</protein>
<comment type="subcellular location">
    <subcellularLocation>
        <location evidence="6">Cytoplasm</location>
    </subcellularLocation>
</comment>
<proteinExistence type="inferred from homology"/>
<keyword evidence="8" id="KW-1185">Reference proteome</keyword>
<gene>
    <name evidence="6" type="primary">xseB</name>
    <name evidence="7" type="ORF">ACFFMS_27140</name>
</gene>
<comment type="caution">
    <text evidence="7">The sequence shown here is derived from an EMBL/GenBank/DDBJ whole genome shotgun (WGS) entry which is preliminary data.</text>
</comment>
<evidence type="ECO:0000256" key="3">
    <source>
        <dbReference type="ARBA" id="ARBA00022722"/>
    </source>
</evidence>
<dbReference type="NCBIfam" id="NF002138">
    <property type="entry name" value="PRK00977.1-2"/>
    <property type="match status" value="1"/>
</dbReference>
<dbReference type="PIRSF" id="PIRSF006488">
    <property type="entry name" value="Exonuc_VII_S"/>
    <property type="match status" value="1"/>
</dbReference>
<dbReference type="InterPro" id="IPR037004">
    <property type="entry name" value="Exonuc_VII_ssu_sf"/>
</dbReference>
<comment type="catalytic activity">
    <reaction evidence="6">
        <text>Exonucleolytic cleavage in either 5'- to 3'- or 3'- to 5'-direction to yield nucleoside 5'-phosphates.</text>
        <dbReference type="EC" id="3.1.11.6"/>
    </reaction>
</comment>
<evidence type="ECO:0000256" key="1">
    <source>
        <dbReference type="ARBA" id="ARBA00009998"/>
    </source>
</evidence>
<organism evidence="7 8">
    <name type="scientific">Ectobacillus funiculus</name>
    <dbReference type="NCBI Taxonomy" id="137993"/>
    <lineage>
        <taxon>Bacteria</taxon>
        <taxon>Bacillati</taxon>
        <taxon>Bacillota</taxon>
        <taxon>Bacilli</taxon>
        <taxon>Bacillales</taxon>
        <taxon>Bacillaceae</taxon>
        <taxon>Ectobacillus</taxon>
    </lineage>
</organism>
<sequence length="76" mass="8396">MEKNVSFEEAITKLEEIVEKLEQGDVPLEDAISYFKEGMQLSSICDEKLKAAEEQMAVILGEDGELRSFAVGGEEA</sequence>
<dbReference type="NCBIfam" id="TIGR01280">
    <property type="entry name" value="xseB"/>
    <property type="match status" value="1"/>
</dbReference>
<dbReference type="Gene3D" id="1.10.287.1040">
    <property type="entry name" value="Exonuclease VII, small subunit"/>
    <property type="match status" value="1"/>
</dbReference>
<evidence type="ECO:0000256" key="5">
    <source>
        <dbReference type="ARBA" id="ARBA00022839"/>
    </source>
</evidence>
<comment type="function">
    <text evidence="6">Bidirectionally degrades single-stranded DNA into large acid-insoluble oligonucleotides, which are then degraded further into small acid-soluble oligonucleotides.</text>
</comment>
<dbReference type="PANTHER" id="PTHR34137:SF1">
    <property type="entry name" value="EXODEOXYRIBONUCLEASE 7 SMALL SUBUNIT"/>
    <property type="match status" value="1"/>
</dbReference>
<dbReference type="Pfam" id="PF02609">
    <property type="entry name" value="Exonuc_VII_S"/>
    <property type="match status" value="1"/>
</dbReference>
<dbReference type="NCBIfam" id="NF010666">
    <property type="entry name" value="PRK14063.1"/>
    <property type="match status" value="1"/>
</dbReference>
<dbReference type="PANTHER" id="PTHR34137">
    <property type="entry name" value="EXODEOXYRIBONUCLEASE 7 SMALL SUBUNIT"/>
    <property type="match status" value="1"/>
</dbReference>
<evidence type="ECO:0000313" key="8">
    <source>
        <dbReference type="Proteomes" id="UP001589609"/>
    </source>
</evidence>